<accession>A0A819E9J9</accession>
<reference evidence="2" key="1">
    <citation type="submission" date="2021-02" db="EMBL/GenBank/DDBJ databases">
        <authorList>
            <person name="Nowell W R."/>
        </authorList>
    </citation>
    <scope>NUCLEOTIDE SEQUENCE</scope>
</reference>
<organism evidence="2 3">
    <name type="scientific">Rotaria sordida</name>
    <dbReference type="NCBI Taxonomy" id="392033"/>
    <lineage>
        <taxon>Eukaryota</taxon>
        <taxon>Metazoa</taxon>
        <taxon>Spiralia</taxon>
        <taxon>Gnathifera</taxon>
        <taxon>Rotifera</taxon>
        <taxon>Eurotatoria</taxon>
        <taxon>Bdelloidea</taxon>
        <taxon>Philodinida</taxon>
        <taxon>Philodinidae</taxon>
        <taxon>Rotaria</taxon>
    </lineage>
</organism>
<feature type="transmembrane region" description="Helical" evidence="1">
    <location>
        <begin position="342"/>
        <end position="364"/>
    </location>
</feature>
<dbReference type="AlphaFoldDB" id="A0A819E9J9"/>
<feature type="transmembrane region" description="Helical" evidence="1">
    <location>
        <begin position="413"/>
        <end position="430"/>
    </location>
</feature>
<dbReference type="PANTHER" id="PTHR13304">
    <property type="entry name" value="GLYCOSYLPHOSPHATIDYLINOSITOL ANCHOR ATTACHMENT 1 PROTEIN"/>
    <property type="match status" value="1"/>
</dbReference>
<evidence type="ECO:0000313" key="3">
    <source>
        <dbReference type="Proteomes" id="UP000663823"/>
    </source>
</evidence>
<name>A0A819E9J9_9BILA</name>
<dbReference type="EMBL" id="CAJOAX010003304">
    <property type="protein sequence ID" value="CAF3846906.1"/>
    <property type="molecule type" value="Genomic_DNA"/>
</dbReference>
<evidence type="ECO:0008006" key="4">
    <source>
        <dbReference type="Google" id="ProtNLM"/>
    </source>
</evidence>
<keyword evidence="1" id="KW-1133">Transmembrane helix</keyword>
<proteinExistence type="predicted"/>
<dbReference type="PANTHER" id="PTHR13304:SF0">
    <property type="entry name" value="GLYCOSYLPHOSPHATIDYLINOSITOL ANCHOR ATTACHMENT 1 PROTEIN"/>
    <property type="match status" value="1"/>
</dbReference>
<dbReference type="Pfam" id="PF04114">
    <property type="entry name" value="Gaa1"/>
    <property type="match status" value="1"/>
</dbReference>
<protein>
    <recommendedName>
        <fullName evidence="4">Glycosylphosphatidylinositol anchor attachment 1 protein</fullName>
    </recommendedName>
</protein>
<dbReference type="GO" id="GO:0042765">
    <property type="term" value="C:GPI-anchor transamidase complex"/>
    <property type="evidence" value="ECO:0007669"/>
    <property type="project" value="InterPro"/>
</dbReference>
<sequence>MASKACTTIISPIISRRTYLSENALSPGLVSSDLYVSVEHVRHIMGQLRTGYKNHNITDVIQLILIENGIEAYKQDIGRNSTNKQEENIYGIVRAPRLASTESIILVAPLHVRTQTKPQQYKANLFGIAHTLAIGFALHRKPYMSKDIILLFPAAQEYGTRVWLDAYFNNNPYSLPLDAHAGSIQAGLALEFPHEKFYSIDLRHNGINGQLPNLDLINTIVQLCDKNSIATTLYSVYVDLSTNEPFINYILKSTRTLLLNVLTLATGISDGVHGQFLHYRIEMMTLFGSLDKHHEYQTSPITMRAFDDVIEGFIRSLNNLLERFHQSFFFYLHVNHRNFVSIATYMIPLGLMVLPALIRSLVLYMSFCNSSSTNLFSTHGRTMKFYIDHTPIFIEIFQCLAISYVLTWIPLKLSLLIVSLITMFISPLILRRFHSTIYEFDYFQFILLLIGSALLGCLSLLNYSMAFLTACFLMPCYMFAGFSKLDHWFIKLFCRLLFIIFLNPLVFLALYYYLTRILMNGTIIFPDFVQFSNDLDTYFASYHLFNTWTIFNEGIILSPLSQSLLPSMNSINTCENEIECSKIAYFSCYHCSKNLCLEHLNKHNILNIVRVQELSNKLDEFVNLVSNLDTQKISQNAHDKLDIWKKQISNDIENIYKLYLNEINYLEIELNQRLNIVKEDIRLKISNLGTQLLTIQNIDEISQQQLLPIEYDLKQFRQFFESVQCELNIDTKNISIKDLINVYNVFSYKRTLPNNTQLESYRTLSVENMKKFISNKNNESILWIDTSKQLHYIDRNFQNRLLNIPQTSSIILSNHHQIRINDIDIVDIKWCSSVEVFLILFQRSLLSFNHKTNQFTQISITRYKNYPFQCISCFNDTSLYISYCTFGICIELWKYSYGNGNDIYLNECINRWDCLTNDKNEWISYINIISNLHIGLLICRGSSIYRRFELRNENLNLLKIIQLDNDYVDRFFPFRNNYWFIKSLSEKYYIYSIETNTYHLSSFDFPFGLQEFGINSIVIGIEQDKLILCDI</sequence>
<keyword evidence="1" id="KW-0472">Membrane</keyword>
<dbReference type="InterPro" id="IPR007246">
    <property type="entry name" value="Gaa1"/>
</dbReference>
<keyword evidence="1" id="KW-0812">Transmembrane</keyword>
<dbReference type="Proteomes" id="UP000663823">
    <property type="component" value="Unassembled WGS sequence"/>
</dbReference>
<evidence type="ECO:0000313" key="2">
    <source>
        <dbReference type="EMBL" id="CAF3846906.1"/>
    </source>
</evidence>
<dbReference type="GO" id="GO:0016255">
    <property type="term" value="P:attachment of GPI anchor to protein"/>
    <property type="evidence" value="ECO:0007669"/>
    <property type="project" value="TreeGrafter"/>
</dbReference>
<feature type="transmembrane region" description="Helical" evidence="1">
    <location>
        <begin position="492"/>
        <end position="514"/>
    </location>
</feature>
<evidence type="ECO:0000256" key="1">
    <source>
        <dbReference type="SAM" id="Phobius"/>
    </source>
</evidence>
<gene>
    <name evidence="2" type="ORF">OTI717_LOCUS20931</name>
</gene>
<comment type="caution">
    <text evidence="2">The sequence shown here is derived from an EMBL/GenBank/DDBJ whole genome shotgun (WGS) entry which is preliminary data.</text>
</comment>
<feature type="transmembrane region" description="Helical" evidence="1">
    <location>
        <begin position="442"/>
        <end position="461"/>
    </location>
</feature>